<organism evidence="1 2">
    <name type="scientific">Halalkalicoccus paucihalophilus</name>
    <dbReference type="NCBI Taxonomy" id="1008153"/>
    <lineage>
        <taxon>Archaea</taxon>
        <taxon>Methanobacteriati</taxon>
        <taxon>Methanobacteriota</taxon>
        <taxon>Stenosarchaea group</taxon>
        <taxon>Halobacteria</taxon>
        <taxon>Halobacteriales</taxon>
        <taxon>Halococcaceae</taxon>
        <taxon>Halalkalicoccus</taxon>
    </lineage>
</organism>
<dbReference type="AlphaFoldDB" id="A0A151A9J9"/>
<accession>A0A151A9J9</accession>
<dbReference type="EMBL" id="LTAZ01000013">
    <property type="protein sequence ID" value="KYH24289.1"/>
    <property type="molecule type" value="Genomic_DNA"/>
</dbReference>
<dbReference type="Proteomes" id="UP000075321">
    <property type="component" value="Unassembled WGS sequence"/>
</dbReference>
<reference evidence="1 2" key="1">
    <citation type="submission" date="2016-02" db="EMBL/GenBank/DDBJ databases">
        <title>Genome sequence of Halalkalicoccus paucihalophilus DSM 24557.</title>
        <authorList>
            <person name="Poehlein A."/>
            <person name="Daniel R."/>
        </authorList>
    </citation>
    <scope>NUCLEOTIDE SEQUENCE [LARGE SCALE GENOMIC DNA]</scope>
    <source>
        <strain evidence="1 2">DSM 24557</strain>
    </source>
</reference>
<keyword evidence="2" id="KW-1185">Reference proteome</keyword>
<proteinExistence type="predicted"/>
<evidence type="ECO:0000313" key="1">
    <source>
        <dbReference type="EMBL" id="KYH24289.1"/>
    </source>
</evidence>
<evidence type="ECO:0000313" key="2">
    <source>
        <dbReference type="Proteomes" id="UP000075321"/>
    </source>
</evidence>
<protein>
    <submittedName>
        <fullName evidence="1">Uncharacterized protein</fullName>
    </submittedName>
</protein>
<name>A0A151A9J9_9EURY</name>
<dbReference type="PATRIC" id="fig|1008153.3.peg.3432"/>
<comment type="caution">
    <text evidence="1">The sequence shown here is derived from an EMBL/GenBank/DDBJ whole genome shotgun (WGS) entry which is preliminary data.</text>
</comment>
<gene>
    <name evidence="1" type="ORF">HAPAU_32720</name>
</gene>
<sequence>MDPFLFSNSIHSLTSSHALKGVESPAWGIQPATGEVSAPFPERRLCGFRTQLGAGCGTAKGAPILRRVIAFRFPRNALPPRVYAASDVRRRCQKPTASGCPPERGSGDCVDVRLVLRNPTLWVRASERRLRPTPSDVSALVARLGRICQVGEPNRDTGIKRLVLGPAREARKSPFVKASVHPLSVVAMFTMCDKSLRAITGKSNCRPLARELSACFFSNECTDGETPPQIL</sequence>